<accession>A0A1G6KSA6</accession>
<gene>
    <name evidence="1" type="ORF">SAMN04488588_0851</name>
</gene>
<dbReference type="EMBL" id="FMYV01000003">
    <property type="protein sequence ID" value="SDC33405.1"/>
    <property type="molecule type" value="Genomic_DNA"/>
</dbReference>
<protein>
    <submittedName>
        <fullName evidence="1">Uncharacterized protein</fullName>
    </submittedName>
</protein>
<evidence type="ECO:0000313" key="1">
    <source>
        <dbReference type="EMBL" id="SDC33405.1"/>
    </source>
</evidence>
<proteinExistence type="predicted"/>
<keyword evidence="2" id="KW-1185">Reference proteome</keyword>
<evidence type="ECO:0000313" key="2">
    <source>
        <dbReference type="Proteomes" id="UP000199322"/>
    </source>
</evidence>
<name>A0A1G6KSA6_9BACT</name>
<organism evidence="1 2">
    <name type="scientific">Geotoga petraea</name>
    <dbReference type="NCBI Taxonomy" id="28234"/>
    <lineage>
        <taxon>Bacteria</taxon>
        <taxon>Thermotogati</taxon>
        <taxon>Thermotogota</taxon>
        <taxon>Thermotogae</taxon>
        <taxon>Petrotogales</taxon>
        <taxon>Petrotogaceae</taxon>
        <taxon>Geotoga</taxon>
    </lineage>
</organism>
<dbReference type="RefSeq" id="WP_091403094.1">
    <property type="nucleotide sequence ID" value="NZ_FMYV01000003.1"/>
</dbReference>
<sequence>MSKDLLLFYKLKYSDFVFKLKNELEDNFNKTLSLEVYDSYLSIDTLDDLFKGYKFILFIIDEEEQDKVYEKFNNYKNYSERILFLDNDLKKLQEGEKNFNNICQSIDMKLKELEIPQNEYEYLIDQYKKNH</sequence>
<reference evidence="1 2" key="1">
    <citation type="submission" date="2016-10" db="EMBL/GenBank/DDBJ databases">
        <authorList>
            <person name="de Groot N.N."/>
        </authorList>
    </citation>
    <scope>NUCLEOTIDE SEQUENCE [LARGE SCALE GENOMIC DNA]</scope>
    <source>
        <strain evidence="1 2">WG14</strain>
    </source>
</reference>
<dbReference type="AlphaFoldDB" id="A0A1G6KSA6"/>
<dbReference type="Proteomes" id="UP000199322">
    <property type="component" value="Unassembled WGS sequence"/>
</dbReference>